<dbReference type="Pfam" id="PF09977">
    <property type="entry name" value="Tad_C"/>
    <property type="match status" value="1"/>
</dbReference>
<proteinExistence type="predicted"/>
<evidence type="ECO:0000313" key="2">
    <source>
        <dbReference type="EMBL" id="ATG49667.1"/>
    </source>
</evidence>
<organism evidence="2 3">
    <name type="scientific">Celeribacter ethanolicus</name>
    <dbReference type="NCBI Taxonomy" id="1758178"/>
    <lineage>
        <taxon>Bacteria</taxon>
        <taxon>Pseudomonadati</taxon>
        <taxon>Pseudomonadota</taxon>
        <taxon>Alphaproteobacteria</taxon>
        <taxon>Rhodobacterales</taxon>
        <taxon>Roseobacteraceae</taxon>
        <taxon>Celeribacter</taxon>
    </lineage>
</organism>
<gene>
    <name evidence="2" type="ORF">CEW89_03025</name>
</gene>
<reference evidence="2 3" key="1">
    <citation type="submission" date="2017-06" db="EMBL/GenBank/DDBJ databases">
        <title>Celeribacter sp. TSPH2 complete genome sequence.</title>
        <authorList>
            <person name="Woo J.-H."/>
            <person name="Kim H.-S."/>
        </authorList>
    </citation>
    <scope>NUCLEOTIDE SEQUENCE [LARGE SCALE GENOMIC DNA]</scope>
    <source>
        <strain evidence="2 3">TSPH2</strain>
    </source>
</reference>
<keyword evidence="3" id="KW-1185">Reference proteome</keyword>
<accession>A0A291GHK2</accession>
<sequence length="571" mass="59616">MTVAIGFLALGVDLGSLYFEQKTLQTRADMAAVSAVLNLDDSPAQNAQDTVAGNALAVADLETLSYGRYLYDAAVSPEARFTVGDLTDTGTNAAEVVLTDDAPLYFSSLFLGSNSTPLSASATAARFDFASFSLGSRLLSLDEGLLNALLEELLGTSLSLTALDYEALANTNIDLLTFTDALANRIDLTAASYEDILTSDIDLLDVAGALLDTGLVSGSTDVLTAILNGVVSSTLNASQLIAIDGDNVALQLEDVLGEVSVSALDILMTSVEILNQDHYIEASLNLDIPGVLDTDLGLIVGARKAGSGWITLGDRGATVHTAQVRLKLLLDLSPSLLEGIGEGVSVLSLRLPLYAEIASATATLADLNCDAGDADDVVARFDTGFAPMTGTTGNHVLELFLGEFDAPTFEDTTTPLDAALLEPAKFLDLELSLLLITIDLFSLNIKSHVATGISEQPETEFLVSQIGETQTYGVEGVLSSTVASLLDPDNLEISVSNDSQSLLGGLLELLLAPVVALVNLILTTLPNMLLTALLTPIDAVLDALFNLLGIGIGEADLTLEGVSCGKVMLVR</sequence>
<evidence type="ECO:0000313" key="3">
    <source>
        <dbReference type="Proteomes" id="UP000217935"/>
    </source>
</evidence>
<feature type="domain" description="DUF2134" evidence="1">
    <location>
        <begin position="41"/>
        <end position="124"/>
    </location>
</feature>
<dbReference type="InterPro" id="IPR018705">
    <property type="entry name" value="DUF2134_membrane"/>
</dbReference>
<dbReference type="STRING" id="1758178.GCA_001550095_01702"/>
<name>A0A291GHK2_9RHOB</name>
<dbReference type="AlphaFoldDB" id="A0A291GHK2"/>
<evidence type="ECO:0000259" key="1">
    <source>
        <dbReference type="Pfam" id="PF09977"/>
    </source>
</evidence>
<protein>
    <recommendedName>
        <fullName evidence="1">DUF2134 domain-containing protein</fullName>
    </recommendedName>
</protein>
<dbReference type="OrthoDB" id="7630116at2"/>
<dbReference type="Proteomes" id="UP000217935">
    <property type="component" value="Chromosome"/>
</dbReference>
<dbReference type="KEGG" id="ceh:CEW89_03025"/>
<dbReference type="EMBL" id="CP022196">
    <property type="protein sequence ID" value="ATG49667.1"/>
    <property type="molecule type" value="Genomic_DNA"/>
</dbReference>